<feature type="transmembrane region" description="Helical" evidence="7">
    <location>
        <begin position="612"/>
        <end position="633"/>
    </location>
</feature>
<evidence type="ECO:0000256" key="5">
    <source>
        <dbReference type="ARBA" id="ARBA00022989"/>
    </source>
</evidence>
<feature type="transmembrane region" description="Helical" evidence="7">
    <location>
        <begin position="471"/>
        <end position="496"/>
    </location>
</feature>
<evidence type="ECO:0000259" key="9">
    <source>
        <dbReference type="PROSITE" id="PS50893"/>
    </source>
</evidence>
<dbReference type="Proteomes" id="UP000323664">
    <property type="component" value="Unassembled WGS sequence"/>
</dbReference>
<dbReference type="Gene3D" id="1.20.1560.10">
    <property type="entry name" value="ABC transporter type 1, transmembrane domain"/>
    <property type="match status" value="1"/>
</dbReference>
<evidence type="ECO:0000256" key="3">
    <source>
        <dbReference type="ARBA" id="ARBA00022741"/>
    </source>
</evidence>
<dbReference type="GO" id="GO:1904680">
    <property type="term" value="F:peptide transmembrane transporter activity"/>
    <property type="evidence" value="ECO:0007669"/>
    <property type="project" value="InterPro"/>
</dbReference>
<dbReference type="PROSITE" id="PS50929">
    <property type="entry name" value="ABC_TM1F"/>
    <property type="match status" value="1"/>
</dbReference>
<reference evidence="11 12" key="1">
    <citation type="journal article" date="2019" name="J. Ind. Microbiol. Biotechnol.">
        <title>Paenibacillus amylolyticus 27C64 has a diverse set of carbohydrate-active enzymes and complete pectin deconstruction system.</title>
        <authorList>
            <person name="Keggi C."/>
            <person name="Doran-Peterson J."/>
        </authorList>
    </citation>
    <scope>NUCLEOTIDE SEQUENCE [LARGE SCALE GENOMIC DNA]</scope>
    <source>
        <strain evidence="11 12">27C64</strain>
    </source>
</reference>
<dbReference type="InterPro" id="IPR027417">
    <property type="entry name" value="P-loop_NTPase"/>
</dbReference>
<dbReference type="Gene3D" id="3.40.50.300">
    <property type="entry name" value="P-loop containing nucleotide triphosphate hydrolases"/>
    <property type="match status" value="1"/>
</dbReference>
<keyword evidence="6 7" id="KW-0472">Membrane</keyword>
<feature type="transmembrane region" description="Helical" evidence="7">
    <location>
        <begin position="503"/>
        <end position="524"/>
    </location>
</feature>
<dbReference type="GO" id="GO:0005524">
    <property type="term" value="F:ATP binding"/>
    <property type="evidence" value="ECO:0007669"/>
    <property type="project" value="UniProtKB-KW"/>
</dbReference>
<dbReference type="InterPro" id="IPR001466">
    <property type="entry name" value="Beta-lactam-related"/>
</dbReference>
<evidence type="ECO:0000256" key="7">
    <source>
        <dbReference type="SAM" id="Phobius"/>
    </source>
</evidence>
<dbReference type="PANTHER" id="PTHR46825:SF11">
    <property type="entry name" value="PENICILLIN-BINDING PROTEIN 4"/>
    <property type="match status" value="1"/>
</dbReference>
<dbReference type="InterPro" id="IPR036640">
    <property type="entry name" value="ABC1_TM_sf"/>
</dbReference>
<dbReference type="GO" id="GO:0005886">
    <property type="term" value="C:plasma membrane"/>
    <property type="evidence" value="ECO:0007669"/>
    <property type="project" value="UniProtKB-SubCell"/>
</dbReference>
<feature type="transmembrane region" description="Helical" evidence="7">
    <location>
        <begin position="536"/>
        <end position="553"/>
    </location>
</feature>
<evidence type="ECO:0000256" key="6">
    <source>
        <dbReference type="ARBA" id="ARBA00023136"/>
    </source>
</evidence>
<comment type="caution">
    <text evidence="11">The sequence shown here is derived from an EMBL/GenBank/DDBJ whole genome shotgun (WGS) entry which is preliminary data.</text>
</comment>
<feature type="transmembrane region" description="Helical" evidence="7">
    <location>
        <begin position="755"/>
        <end position="776"/>
    </location>
</feature>
<sequence>MYRNKAKIVIGIVLLWCAQIWGASAAGASAIDDKVIQEIDGYIVKLMEESGIPGLAVSIVQEGQVAYDRNFGYADVKKKLPVTNQTRFELGSTTKAFTALGILNLEDEGKLKLTDTVEAYLPWFHMEFEGEREAITIGQLLHHTSGIPYNTIGDIPTEDSPTALEETVRRLVGTELVEKPGKQFEYATINYDILGYIIQTISGQTYQDYIREHILKPLALNGSVFYDEYDQVPNLAKGYKPAFYRYRDYSAPLYTGNTPAGYLITTKNDMVRWLQIQLGIVEDIPERLKKLVAKSQVPDRSVYPSMDGSSYAMGWSVFQIGSGELSHLGANPNYSSYFGFRPNDGIAVVVMANANSDYTNLIGHNVMRMLLHQEVTSLNSDFYKKIDKMSSSVTVLFIGIGLLSLWMLARLMVEILRGIRRFVGLSFKRILFIVSGAAFVLSLLIAIYFLPDVMFSGMPWKFVLVWGPLSIPSAIIAISATALIYYLYLAGSILFVKQNNSSLVNIALMSVMSGFGNAFLIFVINQQLVQMNGDQWAVGLMYYFGIGLLLYVAGQRLLRKRLIVITNDNVYRKRMQIIDTILRARYQTVEKYGRDKIMASLNNDTEVVSTSINVVIGGLTNLVTLICCLVYLGTLSLPGLLISVLLIGLAVGAYAIVSRQAERLWEETRDMQNAFFRFINHLIYGFKELSLSARKRKEFREDMNEISNAYRQKRAQGDIAFANVFVLGELLFTIVIGSIAFLLPMLFKDILSETLRGFVFVFLYMTGPINGILNCIPQATQMKISWKRINDLLHEVSSIAPSKEEITAVDRREAQKIDVIDVAFHYGGDSSTFGIGPISCSFAKGQIVFITGGNGSGKTTFGKLLTGLYEPAAGSIHIDGHVANPADIGEVFSPVFSDYHLFEKLYGIDTKGRDSEVARYLTLLGLEEKVAVLNNEFSTIDLSAGQRKRLALFMSYLDDRPFLFFDEWAADQDPEFRRFFYTELLPNLRAKGKGVIAITHDDQYYGVADRVLKFELGKLQGT</sequence>
<feature type="transmembrane region" description="Helical" evidence="7">
    <location>
        <begin position="639"/>
        <end position="657"/>
    </location>
</feature>
<dbReference type="PROSITE" id="PS00146">
    <property type="entry name" value="BETA_LACTAMASE_A"/>
    <property type="match status" value="1"/>
</dbReference>
<feature type="transmembrane region" description="Helical" evidence="7">
    <location>
        <begin position="720"/>
        <end position="743"/>
    </location>
</feature>
<dbReference type="GO" id="GO:0140359">
    <property type="term" value="F:ABC-type transporter activity"/>
    <property type="evidence" value="ECO:0007669"/>
    <property type="project" value="InterPro"/>
</dbReference>
<dbReference type="RefSeq" id="WP_123064852.1">
    <property type="nucleotide sequence ID" value="NZ_RIAS01000007.1"/>
</dbReference>
<dbReference type="PROSITE" id="PS50893">
    <property type="entry name" value="ABC_TRANSPORTER_2"/>
    <property type="match status" value="1"/>
</dbReference>
<dbReference type="InterPro" id="IPR011527">
    <property type="entry name" value="ABC1_TM_dom"/>
</dbReference>
<dbReference type="Pfam" id="PF00005">
    <property type="entry name" value="ABC_tran"/>
    <property type="match status" value="1"/>
</dbReference>
<dbReference type="InterPro" id="IPR005898">
    <property type="entry name" value="Cyc_pep_transpt_SyrD/YojI"/>
</dbReference>
<gene>
    <name evidence="11" type="ORF">EC604_14500</name>
</gene>
<dbReference type="GO" id="GO:0015833">
    <property type="term" value="P:peptide transport"/>
    <property type="evidence" value="ECO:0007669"/>
    <property type="project" value="InterPro"/>
</dbReference>
<feature type="domain" description="ABC transporter" evidence="9">
    <location>
        <begin position="817"/>
        <end position="1022"/>
    </location>
</feature>
<evidence type="ECO:0000256" key="4">
    <source>
        <dbReference type="ARBA" id="ARBA00022840"/>
    </source>
</evidence>
<feature type="signal peptide" evidence="8">
    <location>
        <begin position="1"/>
        <end position="25"/>
    </location>
</feature>
<dbReference type="SUPFAM" id="SSF52540">
    <property type="entry name" value="P-loop containing nucleoside triphosphate hydrolases"/>
    <property type="match status" value="1"/>
</dbReference>
<keyword evidence="3" id="KW-0547">Nucleotide-binding</keyword>
<keyword evidence="2 7" id="KW-0812">Transmembrane</keyword>
<keyword evidence="4" id="KW-0067">ATP-binding</keyword>
<dbReference type="InterPro" id="IPR012338">
    <property type="entry name" value="Beta-lactam/transpept-like"/>
</dbReference>
<dbReference type="InterPro" id="IPR050491">
    <property type="entry name" value="AmpC-like"/>
</dbReference>
<keyword evidence="8" id="KW-0732">Signal</keyword>
<proteinExistence type="predicted"/>
<protein>
    <submittedName>
        <fullName evidence="11">Cyclic peptide export ABC transporter</fullName>
    </submittedName>
</protein>
<evidence type="ECO:0000313" key="12">
    <source>
        <dbReference type="Proteomes" id="UP000323664"/>
    </source>
</evidence>
<organism evidence="11 12">
    <name type="scientific">Paenibacillus amylolyticus</name>
    <dbReference type="NCBI Taxonomy" id="1451"/>
    <lineage>
        <taxon>Bacteria</taxon>
        <taxon>Bacillati</taxon>
        <taxon>Bacillota</taxon>
        <taxon>Bacilli</taxon>
        <taxon>Bacillales</taxon>
        <taxon>Paenibacillaceae</taxon>
        <taxon>Paenibacillus</taxon>
    </lineage>
</organism>
<dbReference type="EMBL" id="RIAS01000007">
    <property type="protein sequence ID" value="KAA8785051.1"/>
    <property type="molecule type" value="Genomic_DNA"/>
</dbReference>
<name>A0A5M9WU00_PAEAM</name>
<evidence type="ECO:0000256" key="2">
    <source>
        <dbReference type="ARBA" id="ARBA00022692"/>
    </source>
</evidence>
<dbReference type="Gene3D" id="3.40.710.10">
    <property type="entry name" value="DD-peptidase/beta-lactamase superfamily"/>
    <property type="match status" value="1"/>
</dbReference>
<dbReference type="NCBIfam" id="TIGR01194">
    <property type="entry name" value="cyc_pep_trnsptr"/>
    <property type="match status" value="1"/>
</dbReference>
<keyword evidence="5 7" id="KW-1133">Transmembrane helix</keyword>
<evidence type="ECO:0000256" key="8">
    <source>
        <dbReference type="SAM" id="SignalP"/>
    </source>
</evidence>
<feature type="transmembrane region" description="Helical" evidence="7">
    <location>
        <begin position="430"/>
        <end position="451"/>
    </location>
</feature>
<dbReference type="SMART" id="SM00382">
    <property type="entry name" value="AAA"/>
    <property type="match status" value="1"/>
</dbReference>
<dbReference type="InterPro" id="IPR003593">
    <property type="entry name" value="AAA+_ATPase"/>
</dbReference>
<dbReference type="InterPro" id="IPR003439">
    <property type="entry name" value="ABC_transporter-like_ATP-bd"/>
</dbReference>
<dbReference type="SUPFAM" id="SSF56601">
    <property type="entry name" value="beta-lactamase/transpeptidase-like"/>
    <property type="match status" value="1"/>
</dbReference>
<evidence type="ECO:0000256" key="1">
    <source>
        <dbReference type="ARBA" id="ARBA00004651"/>
    </source>
</evidence>
<feature type="domain" description="ABC transmembrane type-1" evidence="10">
    <location>
        <begin position="507"/>
        <end position="781"/>
    </location>
</feature>
<feature type="transmembrane region" description="Helical" evidence="7">
    <location>
        <begin position="389"/>
        <end position="409"/>
    </location>
</feature>
<evidence type="ECO:0000259" key="10">
    <source>
        <dbReference type="PROSITE" id="PS50929"/>
    </source>
</evidence>
<dbReference type="SUPFAM" id="SSF90123">
    <property type="entry name" value="ABC transporter transmembrane region"/>
    <property type="match status" value="1"/>
</dbReference>
<dbReference type="OrthoDB" id="846150at2"/>
<dbReference type="InterPro" id="IPR023650">
    <property type="entry name" value="Beta-lactam_class-A_AS"/>
</dbReference>
<feature type="chain" id="PRO_5024447164" evidence="8">
    <location>
        <begin position="26"/>
        <end position="1022"/>
    </location>
</feature>
<dbReference type="Pfam" id="PF00144">
    <property type="entry name" value="Beta-lactamase"/>
    <property type="match status" value="1"/>
</dbReference>
<dbReference type="GO" id="GO:0016887">
    <property type="term" value="F:ATP hydrolysis activity"/>
    <property type="evidence" value="ECO:0007669"/>
    <property type="project" value="InterPro"/>
</dbReference>
<accession>A0A5M9WU00</accession>
<comment type="subcellular location">
    <subcellularLocation>
        <location evidence="1">Cell membrane</location>
        <topology evidence="1">Multi-pass membrane protein</topology>
    </subcellularLocation>
</comment>
<dbReference type="AlphaFoldDB" id="A0A5M9WU00"/>
<evidence type="ECO:0000313" key="11">
    <source>
        <dbReference type="EMBL" id="KAA8785051.1"/>
    </source>
</evidence>
<dbReference type="PANTHER" id="PTHR46825">
    <property type="entry name" value="D-ALANYL-D-ALANINE-CARBOXYPEPTIDASE/ENDOPEPTIDASE AMPH"/>
    <property type="match status" value="1"/>
</dbReference>